<name>A0A6I3WMG1_9PSED</name>
<keyword evidence="2" id="KW-0238">DNA-binding</keyword>
<dbReference type="AlphaFoldDB" id="A0A6I3WMG1"/>
<comment type="caution">
    <text evidence="5">The sequence shown here is derived from an EMBL/GenBank/DDBJ whole genome shotgun (WGS) entry which is preliminary data.</text>
</comment>
<dbReference type="Proteomes" id="UP000438196">
    <property type="component" value="Unassembled WGS sequence"/>
</dbReference>
<dbReference type="SUPFAM" id="SSF46785">
    <property type="entry name" value="Winged helix' DNA-binding domain"/>
    <property type="match status" value="1"/>
</dbReference>
<dbReference type="RefSeq" id="WP_155585618.1">
    <property type="nucleotide sequence ID" value="NZ_JBHSTH010000039.1"/>
</dbReference>
<feature type="domain" description="HTH hxlR-type" evidence="4">
    <location>
        <begin position="12"/>
        <end position="109"/>
    </location>
</feature>
<proteinExistence type="predicted"/>
<reference evidence="5 6" key="1">
    <citation type="submission" date="2019-11" db="EMBL/GenBank/DDBJ databases">
        <title>Pseudomonas karstica sp. nov. and Pseudomonas spelaei sp. nov. from karst caves.</title>
        <authorList>
            <person name="Zeman M."/>
        </authorList>
    </citation>
    <scope>NUCLEOTIDE SEQUENCE [LARGE SCALE GENOMIC DNA]</scope>
    <source>
        <strain evidence="5 6">CCM 7893</strain>
    </source>
</reference>
<keyword evidence="6" id="KW-1185">Reference proteome</keyword>
<evidence type="ECO:0000256" key="2">
    <source>
        <dbReference type="ARBA" id="ARBA00023125"/>
    </source>
</evidence>
<accession>A0A6I3WMG1</accession>
<dbReference type="PANTHER" id="PTHR33204:SF18">
    <property type="entry name" value="TRANSCRIPTIONAL REGULATORY PROTEIN"/>
    <property type="match status" value="1"/>
</dbReference>
<dbReference type="InterPro" id="IPR036390">
    <property type="entry name" value="WH_DNA-bd_sf"/>
</dbReference>
<dbReference type="PANTHER" id="PTHR33204">
    <property type="entry name" value="TRANSCRIPTIONAL REGULATOR, MARR FAMILY"/>
    <property type="match status" value="1"/>
</dbReference>
<evidence type="ECO:0000256" key="3">
    <source>
        <dbReference type="ARBA" id="ARBA00023163"/>
    </source>
</evidence>
<evidence type="ECO:0000256" key="1">
    <source>
        <dbReference type="ARBA" id="ARBA00023015"/>
    </source>
</evidence>
<dbReference type="InterPro" id="IPR036388">
    <property type="entry name" value="WH-like_DNA-bd_sf"/>
</dbReference>
<dbReference type="Gene3D" id="1.10.10.10">
    <property type="entry name" value="Winged helix-like DNA-binding domain superfamily/Winged helix DNA-binding domain"/>
    <property type="match status" value="1"/>
</dbReference>
<dbReference type="Pfam" id="PF01638">
    <property type="entry name" value="HxlR"/>
    <property type="match status" value="1"/>
</dbReference>
<gene>
    <name evidence="5" type="ORF">GNF76_24280</name>
</gene>
<dbReference type="OrthoDB" id="9807069at2"/>
<organism evidence="5 6">
    <name type="scientific">Pseudomonas spelaei</name>
    <dbReference type="NCBI Taxonomy" id="1055469"/>
    <lineage>
        <taxon>Bacteria</taxon>
        <taxon>Pseudomonadati</taxon>
        <taxon>Pseudomonadota</taxon>
        <taxon>Gammaproteobacteria</taxon>
        <taxon>Pseudomonadales</taxon>
        <taxon>Pseudomonadaceae</taxon>
        <taxon>Pseudomonas</taxon>
    </lineage>
</organism>
<dbReference type="GO" id="GO:0003677">
    <property type="term" value="F:DNA binding"/>
    <property type="evidence" value="ECO:0007669"/>
    <property type="project" value="UniProtKB-KW"/>
</dbReference>
<keyword evidence="3" id="KW-0804">Transcription</keyword>
<evidence type="ECO:0000313" key="6">
    <source>
        <dbReference type="Proteomes" id="UP000438196"/>
    </source>
</evidence>
<keyword evidence="1" id="KW-0805">Transcription regulation</keyword>
<protein>
    <submittedName>
        <fullName evidence="5">Transcriptional regulator</fullName>
    </submittedName>
</protein>
<evidence type="ECO:0000313" key="5">
    <source>
        <dbReference type="EMBL" id="MUF07476.1"/>
    </source>
</evidence>
<dbReference type="InterPro" id="IPR002577">
    <property type="entry name" value="HTH_HxlR"/>
</dbReference>
<evidence type="ECO:0000259" key="4">
    <source>
        <dbReference type="PROSITE" id="PS51118"/>
    </source>
</evidence>
<dbReference type="PROSITE" id="PS51118">
    <property type="entry name" value="HTH_HXLR"/>
    <property type="match status" value="1"/>
</dbReference>
<sequence>MVKLTRFESAECPVARSLDAIGDGWSLLIIRDAFDGLRRFGEFQRSLGMAKNILSTRLRSLVAHEVLEVVPASDGSAYQEYVLTNKGRGLFTVIIGLRQWGEVFFYREGEAHSVMVDREHGKPLRTLELRSADGRLLTPEDCERVPADQAGTVVVED</sequence>
<dbReference type="EMBL" id="WNNK01000025">
    <property type="protein sequence ID" value="MUF07476.1"/>
    <property type="molecule type" value="Genomic_DNA"/>
</dbReference>